<organism evidence="1 2">
    <name type="scientific">Naganishia onofrii</name>
    <dbReference type="NCBI Taxonomy" id="1851511"/>
    <lineage>
        <taxon>Eukaryota</taxon>
        <taxon>Fungi</taxon>
        <taxon>Dikarya</taxon>
        <taxon>Basidiomycota</taxon>
        <taxon>Agaricomycotina</taxon>
        <taxon>Tremellomycetes</taxon>
        <taxon>Filobasidiales</taxon>
        <taxon>Filobasidiaceae</taxon>
        <taxon>Naganishia</taxon>
    </lineage>
</organism>
<reference evidence="1" key="1">
    <citation type="submission" date="2023-04" db="EMBL/GenBank/DDBJ databases">
        <title>Draft Genome sequencing of Naganishia species isolated from polar environments using Oxford Nanopore Technology.</title>
        <authorList>
            <person name="Leo P."/>
            <person name="Venkateswaran K."/>
        </authorList>
    </citation>
    <scope>NUCLEOTIDE SEQUENCE</scope>
    <source>
        <strain evidence="1">DBVPG 5303</strain>
    </source>
</reference>
<protein>
    <submittedName>
        <fullName evidence="1">Uncharacterized protein</fullName>
    </submittedName>
</protein>
<accession>A0ACC2XGC4</accession>
<comment type="caution">
    <text evidence="1">The sequence shown here is derived from an EMBL/GenBank/DDBJ whole genome shotgun (WGS) entry which is preliminary data.</text>
</comment>
<dbReference type="EMBL" id="JASBWV010000014">
    <property type="protein sequence ID" value="KAJ9122691.1"/>
    <property type="molecule type" value="Genomic_DNA"/>
</dbReference>
<gene>
    <name evidence="1" type="ORF">QFC24_004120</name>
</gene>
<dbReference type="Proteomes" id="UP001234202">
    <property type="component" value="Unassembled WGS sequence"/>
</dbReference>
<evidence type="ECO:0000313" key="2">
    <source>
        <dbReference type="Proteomes" id="UP001234202"/>
    </source>
</evidence>
<keyword evidence="2" id="KW-1185">Reference proteome</keyword>
<sequence>MEGWMHGGFTPSQHYSPKKTLVASRHFDAGSRGRKGGSSGVSDPLFGDMNEDRRISGTSMNKRGSQSQGRERGSQSQSQSHSQSQTYGKEPQQAAMAPTRPKPKKRTRQPAIDESPPPTKTREKEDVGALVAKWNKVSQQDDSKDSDDDDLGIDFSQGRGKGKGRVGGLQGKAQGQGRKLRLTLSPQSRVKVLPTTTTTTSYNSTTKTNHTSSSSFTKPPKSKTQTWPSSSYPTRATTSDSENDAYLVLSQDMQIIASSIPSKHLLPEVMIGTGDGASLLADSDGERSMPTTAAGESFPLSRINGKNSRAGGASGGGGVGVGKELPRPPARRASIGYSSDGEGGVRDDSFDLVYGGKRQSQSQSKEQSKSGKGKTKPQAKMTAVPMTTMSTTTTTKGKKKSEVYDGPTRSSITATTTNLKSSSKNSKSKSTKLAASSSANATGSGKAKRKGRVIVSASEEEEEEDDVDSEEEGSDDSEPPPALKFHRKGDSEQTPRPLKKRPTETVIKTGSSLMTKQTSKRKDRSPEKRKLATAMTTTTSAGVSGRKRKMAEMKGSDRGLDSSDEEDEDGGRTPVQRRKTAASRNGVSARNSNGGKTRPKTPPPPLPSRKKTTATGTTSTPSPPPPKKKKSSASTTVTKGKEPPPPPPRKIALPEGFPSPMRAPIRPNESLLSSPPADSLGKAAQEKQERPADVGPNGAQMLPVFECVMADAPTLQLPPEKVPQLVARNIVDDKCPYCEEFLPVRMSESASNLFRQLRAADAPHRTGTASSDADWTRTIEFCGRHHAESHVFPVGFHAGYPHEMNFSQLKARVKALKPDVKKMLKRPKNSPFYLFAKRDLENQGRRKWSSMDSANDEKRKDRLLPGYFGPLGQITIGNVLKGMLRTPRFKRLTTPEAIGPLLPEEYVEHVLVIEVALLLISQDTQQQNEDGEPYSDEERRSRAIQILKESREYGRRRFGIGSEHIAEEDWGNGITQMVIADVRGLNDDSEEESEGDQPTSSEPEHEPEPEPEPQQPRHSSPNELDDASGSGIRATRSSPHRIEDDEEDVDMIRPASVSPDILPIDLSPVRSFGPRNNSNSPILAEDSDDGGMLGLTPRPRKDARPQGDNPFYVPDSDDEFDDPAVALDDRSVIEAADEVEETFKQKEKRCNASDAATTAMPKKRAAPKFADVVDVTSSPSRNGPQSHSLRSSARPSTSSTGPPSKRKFNLNGAATVHDLDGDDPMDGNIGRQHHNLMQRTQTRHVSASGYGQRGGRATGSAISSRPGVNGNGYTSTASGSRRSELAMVPSNNNNNSSPYHHNATRRGATRIGLSRNSGLAAASTARAPHSAGSSGAGVQDRSRTGGEARRGGGGGGAASLFHNKAGKHALERRREDQAVWDKKHGR</sequence>
<proteinExistence type="predicted"/>
<name>A0ACC2XGC4_9TREE</name>
<evidence type="ECO:0000313" key="1">
    <source>
        <dbReference type="EMBL" id="KAJ9122691.1"/>
    </source>
</evidence>